<protein>
    <submittedName>
        <fullName evidence="3">YciI family protein</fullName>
    </submittedName>
</protein>
<dbReference type="InterPro" id="IPR011008">
    <property type="entry name" value="Dimeric_a/b-barrel"/>
</dbReference>
<organism evidence="3 4">
    <name type="scientific">Varibaculum cambriense</name>
    <dbReference type="NCBI Taxonomy" id="184870"/>
    <lineage>
        <taxon>Bacteria</taxon>
        <taxon>Bacillati</taxon>
        <taxon>Actinomycetota</taxon>
        <taxon>Actinomycetes</taxon>
        <taxon>Actinomycetales</taxon>
        <taxon>Actinomycetaceae</taxon>
        <taxon>Varibaculum</taxon>
    </lineage>
</organism>
<dbReference type="PANTHER" id="PTHR33606">
    <property type="entry name" value="PROTEIN YCII"/>
    <property type="match status" value="1"/>
</dbReference>
<dbReference type="Pfam" id="PF03795">
    <property type="entry name" value="YCII"/>
    <property type="match status" value="1"/>
</dbReference>
<comment type="similarity">
    <text evidence="1">Belongs to the YciI family.</text>
</comment>
<evidence type="ECO:0000256" key="1">
    <source>
        <dbReference type="ARBA" id="ARBA00007689"/>
    </source>
</evidence>
<dbReference type="Proteomes" id="UP001200537">
    <property type="component" value="Unassembled WGS sequence"/>
</dbReference>
<name>A0AAJ1BDV1_9ACTO</name>
<comment type="caution">
    <text evidence="3">The sequence shown here is derived from an EMBL/GenBank/DDBJ whole genome shotgun (WGS) entry which is preliminary data.</text>
</comment>
<evidence type="ECO:0000259" key="2">
    <source>
        <dbReference type="Pfam" id="PF03795"/>
    </source>
</evidence>
<evidence type="ECO:0000313" key="3">
    <source>
        <dbReference type="EMBL" id="MCG4618137.1"/>
    </source>
</evidence>
<dbReference type="PANTHER" id="PTHR33606:SF3">
    <property type="entry name" value="PROTEIN YCII"/>
    <property type="match status" value="1"/>
</dbReference>
<sequence length="108" mass="12094">MTTPGHEDNQGMSLYIVLYDYDPKLVGLKNEVRADHRAFMHRLNSLGMVLSTGRTTSSQDQGSLTIMLARDAEEAKQILEDDPYVQAGMVRNITVRDWFPAVGTFADC</sequence>
<accession>A0AAJ1BDV1</accession>
<feature type="domain" description="YCII-related" evidence="2">
    <location>
        <begin position="14"/>
        <end position="98"/>
    </location>
</feature>
<dbReference type="InterPro" id="IPR051807">
    <property type="entry name" value="Sec-metab_biosynth-assoc"/>
</dbReference>
<gene>
    <name evidence="3" type="ORF">L0M99_06480</name>
</gene>
<proteinExistence type="inferred from homology"/>
<evidence type="ECO:0000313" key="4">
    <source>
        <dbReference type="Proteomes" id="UP001200537"/>
    </source>
</evidence>
<dbReference type="EMBL" id="JAKNHJ010000011">
    <property type="protein sequence ID" value="MCG4618137.1"/>
    <property type="molecule type" value="Genomic_DNA"/>
</dbReference>
<dbReference type="RefSeq" id="WP_238128127.1">
    <property type="nucleotide sequence ID" value="NZ_CBCTPO010000002.1"/>
</dbReference>
<reference evidence="3" key="1">
    <citation type="submission" date="2022-01" db="EMBL/GenBank/DDBJ databases">
        <title>Collection of gut derived symbiotic bacterial strains cultured from healthy donors.</title>
        <authorList>
            <person name="Lin H."/>
            <person name="Kohout C."/>
            <person name="Waligurski E."/>
            <person name="Pamer E.G."/>
        </authorList>
    </citation>
    <scope>NUCLEOTIDE SEQUENCE</scope>
    <source>
        <strain evidence="3">DFI.7.46</strain>
    </source>
</reference>
<dbReference type="Gene3D" id="3.30.70.1060">
    <property type="entry name" value="Dimeric alpha+beta barrel"/>
    <property type="match status" value="1"/>
</dbReference>
<dbReference type="AlphaFoldDB" id="A0AAJ1BDV1"/>
<dbReference type="InterPro" id="IPR005545">
    <property type="entry name" value="YCII"/>
</dbReference>
<dbReference type="SUPFAM" id="SSF54909">
    <property type="entry name" value="Dimeric alpha+beta barrel"/>
    <property type="match status" value="1"/>
</dbReference>